<feature type="region of interest" description="Disordered" evidence="4">
    <location>
        <begin position="1"/>
        <end position="109"/>
    </location>
</feature>
<evidence type="ECO:0000256" key="4">
    <source>
        <dbReference type="SAM" id="MobiDB-lite"/>
    </source>
</evidence>
<dbReference type="GO" id="GO:0005096">
    <property type="term" value="F:GTPase activator activity"/>
    <property type="evidence" value="ECO:0007669"/>
    <property type="project" value="UniProtKB-KW"/>
</dbReference>
<feature type="coiled-coil region" evidence="3">
    <location>
        <begin position="613"/>
        <end position="640"/>
    </location>
</feature>
<name>A0A8H4VDG9_9HYPO</name>
<evidence type="ECO:0000259" key="5">
    <source>
        <dbReference type="PROSITE" id="PS50086"/>
    </source>
</evidence>
<dbReference type="PROSITE" id="PS50086">
    <property type="entry name" value="TBC_RABGAP"/>
    <property type="match status" value="1"/>
</dbReference>
<dbReference type="Gene3D" id="1.10.10.750">
    <property type="entry name" value="Ypt/Rab-GAP domain of gyp1p, domain 1"/>
    <property type="match status" value="1"/>
</dbReference>
<feature type="compositionally biased region" description="Low complexity" evidence="4">
    <location>
        <begin position="703"/>
        <end position="716"/>
    </location>
</feature>
<evidence type="ECO:0000313" key="6">
    <source>
        <dbReference type="EMBL" id="KAF4587453.1"/>
    </source>
</evidence>
<dbReference type="OrthoDB" id="159449at2759"/>
<feature type="region of interest" description="Disordered" evidence="4">
    <location>
        <begin position="518"/>
        <end position="540"/>
    </location>
</feature>
<feature type="compositionally biased region" description="Basic and acidic residues" evidence="4">
    <location>
        <begin position="1"/>
        <end position="12"/>
    </location>
</feature>
<reference evidence="6 7" key="1">
    <citation type="journal article" date="2020" name="G3 (Bethesda)">
        <title>Genetic Underpinnings of Host Manipulation by Ophiocordyceps as Revealed by Comparative Transcriptomics.</title>
        <authorList>
            <person name="Will I."/>
            <person name="Das B."/>
            <person name="Trinh T."/>
            <person name="Brachmann A."/>
            <person name="Ohm R.A."/>
            <person name="de Bekker C."/>
        </authorList>
    </citation>
    <scope>NUCLEOTIDE SEQUENCE [LARGE SCALE GENOMIC DNA]</scope>
    <source>
        <strain evidence="6 7">EC05</strain>
    </source>
</reference>
<keyword evidence="2 3" id="KW-0175">Coiled coil</keyword>
<gene>
    <name evidence="6" type="ORF">GQ602_004146</name>
</gene>
<dbReference type="FunFam" id="1.10.8.270:FF:000001">
    <property type="entry name" value="TBC1 domain family member 1"/>
    <property type="match status" value="1"/>
</dbReference>
<dbReference type="SMART" id="SM00164">
    <property type="entry name" value="TBC"/>
    <property type="match status" value="1"/>
</dbReference>
<dbReference type="Gene3D" id="1.10.472.80">
    <property type="entry name" value="Ypt/Rab-GAP domain of gyp1p, domain 3"/>
    <property type="match status" value="1"/>
</dbReference>
<keyword evidence="1" id="KW-0343">GTPase activation</keyword>
<dbReference type="GO" id="GO:0031267">
    <property type="term" value="F:small GTPase binding"/>
    <property type="evidence" value="ECO:0007669"/>
    <property type="project" value="TreeGrafter"/>
</dbReference>
<feature type="compositionally biased region" description="Acidic residues" evidence="4">
    <location>
        <begin position="671"/>
        <end position="698"/>
    </location>
</feature>
<feature type="region of interest" description="Disordered" evidence="4">
    <location>
        <begin position="965"/>
        <end position="1040"/>
    </location>
</feature>
<dbReference type="AlphaFoldDB" id="A0A8H4VDG9"/>
<feature type="region of interest" description="Disordered" evidence="4">
    <location>
        <begin position="791"/>
        <end position="814"/>
    </location>
</feature>
<dbReference type="Gene3D" id="1.10.8.270">
    <property type="entry name" value="putative rabgap domain of human tbc1 domain family member 14 like domains"/>
    <property type="match status" value="1"/>
</dbReference>
<feature type="region of interest" description="Disordered" evidence="4">
    <location>
        <begin position="924"/>
        <end position="945"/>
    </location>
</feature>
<feature type="region of interest" description="Disordered" evidence="4">
    <location>
        <begin position="663"/>
        <end position="778"/>
    </location>
</feature>
<feature type="compositionally biased region" description="Basic and acidic residues" evidence="4">
    <location>
        <begin position="64"/>
        <end position="79"/>
    </location>
</feature>
<sequence length="1040" mass="113171">MATAPADDHDICPHNSSGPAAAAADEPASVRANMAHDSMVTVRLSGSASSVDAAAPESTQPETDCDHVDVTENLRHSRPDSSVTLSPTTSAHDDMALPGNDSDSFEDAEEVNWAELEKTEDEQVKDDETDNSTALLLARLEQENAKLATNPKSVKVQAVDKAISANPRSPSMAQLRQMMKGPTPPALRYSMLPPPPMTDLEFYAALVKDYQQTAARLPTLLSNKIRKGIPPPLRGVVWQSMSGARDALLEEQYDTFSNEASPYELLIGKDLGRSFPGVDMFRDSDGDGQRMLGRVLKSFSLYDAKIGYCQGLAFLVGPLLMHMPDKQAFCVLVRLMERYDLRACFLPDLSGLHVRIFQFRELLRLNFPVLSTHLEDLQVETAYVSQWFLSFFAVTCPLPMLFRIYDVIFAEGASETLMRVALSLMRKNEARLLACTELEDVMQLLLSRGLWDCYHYDADDFVQDFVSLTGVVTREKLAQLEQGYRESQVATLSATRASDITTAATRFLGRIWASSTGNKTSTLQPGQGAPPRPLSMLRRSTSKQSLASTLYSMEASSVSIASSASSSTDATTLSRHSANTDDGGSTRESTPVGLKSMGTAAKPTDDRYLHSQIEDLLTALSELQRNNSLVTNQLQWEREERAEDRKAVRLLLGELRKRAATMLPDTMTAECDADERESSPVEDEVDEEAASVEDDADETASPAEGQALEEAAASAEGEADGDTASVEGEAGEEATASVKGEADDVTAPVESDADEETPLAEDKGPELTVDAQEPAWTKEISDLVERVERRFRSDKEQQHSSILLSKSQLRDELRSAQDQLASAACQSQDLSRRIHDMDQETASLKEQLRERHNQVRTLHQEKQRLEKQVQAMRCRGSAGSPTDGASRDSEMDFVTRAIPAGLRELKLGRSQSITSPVSAFCKRGSSLSRFPDTAPQSRSLGGTPAASEHEALLLELVQAKTAEAMAKQEAEEAKQKLEAMRKSSSPAESGTSAAPTPSNTTLGMLSRLTGHGNTEQGGKAAVATTPSASTAGGGFWSRLL</sequence>
<evidence type="ECO:0000256" key="3">
    <source>
        <dbReference type="SAM" id="Coils"/>
    </source>
</evidence>
<feature type="compositionally biased region" description="Basic and acidic residues" evidence="4">
    <location>
        <begin position="966"/>
        <end position="981"/>
    </location>
</feature>
<dbReference type="SUPFAM" id="SSF47923">
    <property type="entry name" value="Ypt/Rab-GAP domain of gyp1p"/>
    <property type="match status" value="2"/>
</dbReference>
<proteinExistence type="predicted"/>
<dbReference type="Pfam" id="PF00566">
    <property type="entry name" value="RabGAP-TBC"/>
    <property type="match status" value="1"/>
</dbReference>
<feature type="compositionally biased region" description="Polar residues" evidence="4">
    <location>
        <begin position="575"/>
        <end position="589"/>
    </location>
</feature>
<comment type="caution">
    <text evidence="6">The sequence shown here is derived from an EMBL/GenBank/DDBJ whole genome shotgun (WGS) entry which is preliminary data.</text>
</comment>
<feature type="domain" description="Rab-GAP TBC" evidence="5">
    <location>
        <begin position="228"/>
        <end position="412"/>
    </location>
</feature>
<dbReference type="PANTHER" id="PTHR47219:SF9">
    <property type="entry name" value="GTPASE ACTIVATING PROTEIN AND CENTROSOME-ASSOCIATED, ISOFORM B"/>
    <property type="match status" value="1"/>
</dbReference>
<dbReference type="PANTHER" id="PTHR47219">
    <property type="entry name" value="RAB GTPASE-ACTIVATING PROTEIN 1-LIKE"/>
    <property type="match status" value="1"/>
</dbReference>
<keyword evidence="7" id="KW-1185">Reference proteome</keyword>
<accession>A0A8H4VDG9</accession>
<dbReference type="InterPro" id="IPR050302">
    <property type="entry name" value="Rab_GAP_TBC_domain"/>
</dbReference>
<evidence type="ECO:0000256" key="1">
    <source>
        <dbReference type="ARBA" id="ARBA00022468"/>
    </source>
</evidence>
<feature type="region of interest" description="Disordered" evidence="4">
    <location>
        <begin position="562"/>
        <end position="602"/>
    </location>
</feature>
<evidence type="ECO:0000256" key="2">
    <source>
        <dbReference type="ARBA" id="ARBA00023054"/>
    </source>
</evidence>
<feature type="compositionally biased region" description="Low complexity" evidence="4">
    <location>
        <begin position="1020"/>
        <end position="1030"/>
    </location>
</feature>
<dbReference type="EMBL" id="JAACLJ010000004">
    <property type="protein sequence ID" value="KAF4587453.1"/>
    <property type="molecule type" value="Genomic_DNA"/>
</dbReference>
<dbReference type="FunFam" id="1.10.472.80:FF:000027">
    <property type="entry name" value="GTPase activating protein (Evi5)"/>
    <property type="match status" value="1"/>
</dbReference>
<feature type="compositionally biased region" description="Low complexity" evidence="4">
    <location>
        <begin position="562"/>
        <end position="574"/>
    </location>
</feature>
<evidence type="ECO:0000313" key="7">
    <source>
        <dbReference type="Proteomes" id="UP000562929"/>
    </source>
</evidence>
<protein>
    <submittedName>
        <fullName evidence="6">Rab-GAP/TBC domain protein</fullName>
    </submittedName>
</protein>
<feature type="compositionally biased region" description="Polar residues" evidence="4">
    <location>
        <begin position="982"/>
        <end position="1003"/>
    </location>
</feature>
<feature type="compositionally biased region" description="Gly residues" evidence="4">
    <location>
        <begin position="1031"/>
        <end position="1040"/>
    </location>
</feature>
<feature type="compositionally biased region" description="Polar residues" evidence="4">
    <location>
        <begin position="80"/>
        <end position="90"/>
    </location>
</feature>
<dbReference type="InterPro" id="IPR035969">
    <property type="entry name" value="Rab-GAP_TBC_sf"/>
</dbReference>
<dbReference type="Proteomes" id="UP000562929">
    <property type="component" value="Unassembled WGS sequence"/>
</dbReference>
<organism evidence="6 7">
    <name type="scientific">Ophiocordyceps camponoti-floridani</name>
    <dbReference type="NCBI Taxonomy" id="2030778"/>
    <lineage>
        <taxon>Eukaryota</taxon>
        <taxon>Fungi</taxon>
        <taxon>Dikarya</taxon>
        <taxon>Ascomycota</taxon>
        <taxon>Pezizomycotina</taxon>
        <taxon>Sordariomycetes</taxon>
        <taxon>Hypocreomycetidae</taxon>
        <taxon>Hypocreales</taxon>
        <taxon>Ophiocordycipitaceae</taxon>
        <taxon>Ophiocordyceps</taxon>
    </lineage>
</organism>
<dbReference type="InterPro" id="IPR000195">
    <property type="entry name" value="Rab-GAP-TBC_dom"/>
</dbReference>
<dbReference type="FunFam" id="1.10.10.750:FF:000003">
    <property type="entry name" value="GTPase activating protein (Evi5)"/>
    <property type="match status" value="1"/>
</dbReference>